<evidence type="ECO:0000313" key="2">
    <source>
        <dbReference type="EMBL" id="CAL1705964.1"/>
    </source>
</evidence>
<dbReference type="Proteomes" id="UP001497453">
    <property type="component" value="Chromosome 4"/>
</dbReference>
<organism evidence="2 3">
    <name type="scientific">Somion occarium</name>
    <dbReference type="NCBI Taxonomy" id="3059160"/>
    <lineage>
        <taxon>Eukaryota</taxon>
        <taxon>Fungi</taxon>
        <taxon>Dikarya</taxon>
        <taxon>Basidiomycota</taxon>
        <taxon>Agaricomycotina</taxon>
        <taxon>Agaricomycetes</taxon>
        <taxon>Polyporales</taxon>
        <taxon>Cerrenaceae</taxon>
        <taxon>Somion</taxon>
    </lineage>
</organism>
<feature type="transmembrane region" description="Helical" evidence="1">
    <location>
        <begin position="202"/>
        <end position="223"/>
    </location>
</feature>
<keyword evidence="1" id="KW-0472">Membrane</keyword>
<keyword evidence="3" id="KW-1185">Reference proteome</keyword>
<evidence type="ECO:0000313" key="3">
    <source>
        <dbReference type="Proteomes" id="UP001497453"/>
    </source>
</evidence>
<protein>
    <submittedName>
        <fullName evidence="2">Uncharacterized protein</fullName>
    </submittedName>
</protein>
<evidence type="ECO:0000256" key="1">
    <source>
        <dbReference type="SAM" id="Phobius"/>
    </source>
</evidence>
<keyword evidence="1" id="KW-1133">Transmembrane helix</keyword>
<name>A0ABP1DFH4_9APHY</name>
<accession>A0ABP1DFH4</accession>
<reference evidence="3" key="1">
    <citation type="submission" date="2024-04" db="EMBL/GenBank/DDBJ databases">
        <authorList>
            <person name="Shaw F."/>
            <person name="Minotto A."/>
        </authorList>
    </citation>
    <scope>NUCLEOTIDE SEQUENCE [LARGE SCALE GENOMIC DNA]</scope>
</reference>
<feature type="transmembrane region" description="Helical" evidence="1">
    <location>
        <begin position="111"/>
        <end position="131"/>
    </location>
</feature>
<feature type="transmembrane region" description="Helical" evidence="1">
    <location>
        <begin position="270"/>
        <end position="290"/>
    </location>
</feature>
<dbReference type="EMBL" id="OZ037947">
    <property type="protein sequence ID" value="CAL1705964.1"/>
    <property type="molecule type" value="Genomic_DNA"/>
</dbReference>
<sequence>MDVTVLMKHPSVYEYSMRATLFSQSHASTKISEVGRAGLLTFTCKCVKILGLACGPKNAGDISSTDPGLCNSQKEPFNTFARAAFPRITAKPAEPTVSTPFESFAMLFTKVLYPLLAVFGVASLAFASPIAEPAAGGIEIRQANSVLDVVQGLQSAVAPIVSQLEQAATTGQDPTALLGELRDVFTSSTSNVKNLKASPSSFATADITAIVSIVLNIFLDVVVVLGKFPILSVVVSANVDVFLSAFLSALNAASPGIATQIGKGIPGANVSVFVVLQLVAVIRILGITIIL</sequence>
<gene>
    <name evidence="2" type="ORF">GFSPODELE1_LOCUS5665</name>
</gene>
<keyword evidence="1" id="KW-0812">Transmembrane</keyword>
<feature type="transmembrane region" description="Helical" evidence="1">
    <location>
        <begin position="230"/>
        <end position="250"/>
    </location>
</feature>
<proteinExistence type="predicted"/>